<dbReference type="EMBL" id="JH767563">
    <property type="protein sequence ID" value="EON63417.1"/>
    <property type="molecule type" value="Genomic_DNA"/>
</dbReference>
<dbReference type="Proteomes" id="UP000016924">
    <property type="component" value="Unassembled WGS sequence"/>
</dbReference>
<evidence type="ECO:0000313" key="3">
    <source>
        <dbReference type="Proteomes" id="UP000016924"/>
    </source>
</evidence>
<reference evidence="3" key="1">
    <citation type="submission" date="2012-06" db="EMBL/GenBank/DDBJ databases">
        <title>The genome sequence of Coniosporium apollinis CBS 100218.</title>
        <authorList>
            <consortium name="The Broad Institute Genome Sequencing Platform"/>
            <person name="Cuomo C."/>
            <person name="Gorbushina A."/>
            <person name="Noack S."/>
            <person name="Walker B."/>
            <person name="Young S.K."/>
            <person name="Zeng Q."/>
            <person name="Gargeya S."/>
            <person name="Fitzgerald M."/>
            <person name="Haas B."/>
            <person name="Abouelleil A."/>
            <person name="Alvarado L."/>
            <person name="Arachchi H.M."/>
            <person name="Berlin A.M."/>
            <person name="Chapman S.B."/>
            <person name="Goldberg J."/>
            <person name="Griggs A."/>
            <person name="Gujja S."/>
            <person name="Hansen M."/>
            <person name="Howarth C."/>
            <person name="Imamovic A."/>
            <person name="Larimer J."/>
            <person name="McCowan C."/>
            <person name="Montmayeur A."/>
            <person name="Murphy C."/>
            <person name="Neiman D."/>
            <person name="Pearson M."/>
            <person name="Priest M."/>
            <person name="Roberts A."/>
            <person name="Saif S."/>
            <person name="Shea T."/>
            <person name="Sisk P."/>
            <person name="Sykes S."/>
            <person name="Wortman J."/>
            <person name="Nusbaum C."/>
            <person name="Birren B."/>
        </authorList>
    </citation>
    <scope>NUCLEOTIDE SEQUENCE [LARGE SCALE GENOMIC DNA]</scope>
    <source>
        <strain evidence="3">CBS 100218</strain>
    </source>
</reference>
<feature type="compositionally biased region" description="Polar residues" evidence="1">
    <location>
        <begin position="67"/>
        <end position="81"/>
    </location>
</feature>
<evidence type="ECO:0000313" key="2">
    <source>
        <dbReference type="EMBL" id="EON63417.1"/>
    </source>
</evidence>
<proteinExistence type="predicted"/>
<sequence length="205" mass="21868">MYPKLQAFTVELSRVTPSGDLLFAGHADSDSDSASDSDGHGDDTYGDDVIDTVTNAVPHEPEPDPTTLASHSPGGSANALGHNTSSAYDRAIAIGAHRVRLFRKRIVLELFDPFVAAFSRALYRMPALGHGHLLLGCSGEELSAGVEVLAVGAGANGIWDHPAEKAARNRMRVTMGWRNGWVVPAEVRELWDQWVGGGGTLRING</sequence>
<keyword evidence="3" id="KW-1185">Reference proteome</keyword>
<evidence type="ECO:0000256" key="1">
    <source>
        <dbReference type="SAM" id="MobiDB-lite"/>
    </source>
</evidence>
<accession>R7YNE0</accession>
<dbReference type="GeneID" id="19899955"/>
<organism evidence="2 3">
    <name type="scientific">Coniosporium apollinis (strain CBS 100218)</name>
    <name type="common">Rock-inhabiting black yeast</name>
    <dbReference type="NCBI Taxonomy" id="1168221"/>
    <lineage>
        <taxon>Eukaryota</taxon>
        <taxon>Fungi</taxon>
        <taxon>Dikarya</taxon>
        <taxon>Ascomycota</taxon>
        <taxon>Pezizomycotina</taxon>
        <taxon>Dothideomycetes</taxon>
        <taxon>Dothideomycetes incertae sedis</taxon>
        <taxon>Coniosporium</taxon>
    </lineage>
</organism>
<feature type="region of interest" description="Disordered" evidence="1">
    <location>
        <begin position="26"/>
        <end position="81"/>
    </location>
</feature>
<name>R7YNE0_CONA1</name>
<dbReference type="RefSeq" id="XP_007778734.1">
    <property type="nucleotide sequence ID" value="XM_007780544.1"/>
</dbReference>
<protein>
    <submittedName>
        <fullName evidence="2">Uncharacterized protein</fullName>
    </submittedName>
</protein>
<dbReference type="AlphaFoldDB" id="R7YNE0"/>
<dbReference type="HOGENOM" id="CLU_1337446_0_0_1"/>
<gene>
    <name evidence="2" type="ORF">W97_02644</name>
</gene>